<sequence>MLASSPSSSRASARRRHHQAGSNDPQIQARDRGDGRAAGAAAVPVPDDAPCYGPRPKDRQSSHWGLESVGAWSGNHPSAPAVPEIDELDWDEDAVEGWRAGSCVPAPTPLSSAGEGQPTPDHASPMPYTTEFHLFPDDRGIHGERINENWVMTSWSKTERQLSEAKEYIAKVKAAGHRRPVPE</sequence>
<feature type="compositionally biased region" description="Low complexity" evidence="1">
    <location>
        <begin position="37"/>
        <end position="50"/>
    </location>
</feature>
<reference evidence="2" key="1">
    <citation type="submission" date="2022-11" db="EMBL/GenBank/DDBJ databases">
        <authorList>
            <person name="Scott C."/>
            <person name="Bruce N."/>
        </authorList>
    </citation>
    <scope>NUCLEOTIDE SEQUENCE</scope>
</reference>
<dbReference type="AlphaFoldDB" id="A0A9P1HAJ1"/>
<comment type="caution">
    <text evidence="2">The sequence shown here is derived from an EMBL/GenBank/DDBJ whole genome shotgun (WGS) entry which is preliminary data.</text>
</comment>
<dbReference type="Proteomes" id="UP000838763">
    <property type="component" value="Unassembled WGS sequence"/>
</dbReference>
<feature type="compositionally biased region" description="Low complexity" evidence="1">
    <location>
        <begin position="1"/>
        <end position="11"/>
    </location>
</feature>
<dbReference type="EMBL" id="CALLCH030000018">
    <property type="protein sequence ID" value="CAI4218498.1"/>
    <property type="molecule type" value="Genomic_DNA"/>
</dbReference>
<keyword evidence="3" id="KW-1185">Reference proteome</keyword>
<organism evidence="2 3">
    <name type="scientific">Parascedosporium putredinis</name>
    <dbReference type="NCBI Taxonomy" id="1442378"/>
    <lineage>
        <taxon>Eukaryota</taxon>
        <taxon>Fungi</taxon>
        <taxon>Dikarya</taxon>
        <taxon>Ascomycota</taxon>
        <taxon>Pezizomycotina</taxon>
        <taxon>Sordariomycetes</taxon>
        <taxon>Hypocreomycetidae</taxon>
        <taxon>Microascales</taxon>
        <taxon>Microascaceae</taxon>
        <taxon>Parascedosporium</taxon>
    </lineage>
</organism>
<protein>
    <submittedName>
        <fullName evidence="2">Uncharacterized protein</fullName>
    </submittedName>
</protein>
<proteinExistence type="predicted"/>
<feature type="compositionally biased region" description="Acidic residues" evidence="1">
    <location>
        <begin position="84"/>
        <end position="95"/>
    </location>
</feature>
<gene>
    <name evidence="2" type="ORF">PPNO1_LOCUS8078</name>
</gene>
<evidence type="ECO:0000313" key="2">
    <source>
        <dbReference type="EMBL" id="CAI4218498.1"/>
    </source>
</evidence>
<name>A0A9P1HAJ1_9PEZI</name>
<feature type="region of interest" description="Disordered" evidence="1">
    <location>
        <begin position="1"/>
        <end position="130"/>
    </location>
</feature>
<accession>A0A9P1HAJ1</accession>
<evidence type="ECO:0000313" key="3">
    <source>
        <dbReference type="Proteomes" id="UP000838763"/>
    </source>
</evidence>
<evidence type="ECO:0000256" key="1">
    <source>
        <dbReference type="SAM" id="MobiDB-lite"/>
    </source>
</evidence>